<dbReference type="InterPro" id="IPR044543">
    <property type="entry name" value="YHJQ-like"/>
</dbReference>
<dbReference type="Pfam" id="PF03860">
    <property type="entry name" value="Csp"/>
    <property type="match status" value="1"/>
</dbReference>
<reference evidence="1 2" key="1">
    <citation type="journal article" date="2021" name="Microorganisms">
        <title>Bacterial Dimethylsulfoniopropionate Biosynthesis in the East China Sea.</title>
        <authorList>
            <person name="Liu J."/>
            <person name="Zhang Y."/>
            <person name="Liu J."/>
            <person name="Zhong H."/>
            <person name="Williams B.T."/>
            <person name="Zheng Y."/>
            <person name="Curson A.R.J."/>
            <person name="Sun C."/>
            <person name="Sun H."/>
            <person name="Song D."/>
            <person name="Wagner Mackenzie B."/>
            <person name="Bermejo Martinez A."/>
            <person name="Todd J.D."/>
            <person name="Zhang X.H."/>
        </authorList>
    </citation>
    <scope>NUCLEOTIDE SEQUENCE [LARGE SCALE GENOMIC DNA]</scope>
    <source>
        <strain evidence="1 2">ESS08</strain>
    </source>
</reference>
<sequence>MNPIHTGSHMDNQKAAVAGVMGGHDTLLAMVQHCEATCEHMVTHLICAHHDNRRDMQIQLLRDCADICTLMAKYLARNSCHARMLAHVCAAICENCGNECAKFPDMMSQQCAQVCFHCAQACRVFAG</sequence>
<proteinExistence type="predicted"/>
<evidence type="ECO:0000313" key="1">
    <source>
        <dbReference type="EMBL" id="MBS8264143.1"/>
    </source>
</evidence>
<dbReference type="RefSeq" id="WP_213367658.1">
    <property type="nucleotide sequence ID" value="NZ_QTKX01000001.1"/>
</dbReference>
<organism evidence="1 2">
    <name type="scientific">Mesobacillus boroniphilus</name>
    <dbReference type="NCBI Taxonomy" id="308892"/>
    <lineage>
        <taxon>Bacteria</taxon>
        <taxon>Bacillati</taxon>
        <taxon>Bacillota</taxon>
        <taxon>Bacilli</taxon>
        <taxon>Bacillales</taxon>
        <taxon>Bacillaceae</taxon>
        <taxon>Mesobacillus</taxon>
    </lineage>
</organism>
<dbReference type="PANTHER" id="PTHR37310">
    <property type="entry name" value="CYTOPLASMIC PROTEIN-RELATED"/>
    <property type="match status" value="1"/>
</dbReference>
<dbReference type="EMBL" id="QTKX01000001">
    <property type="protein sequence ID" value="MBS8264143.1"/>
    <property type="molecule type" value="Genomic_DNA"/>
</dbReference>
<dbReference type="InterPro" id="IPR005560">
    <property type="entry name" value="Csp_YhjQ"/>
</dbReference>
<evidence type="ECO:0000313" key="2">
    <source>
        <dbReference type="Proteomes" id="UP000761411"/>
    </source>
</evidence>
<gene>
    <name evidence="1" type="ORF">DYI25_06810</name>
</gene>
<dbReference type="CDD" id="cd08026">
    <property type="entry name" value="DUF326"/>
    <property type="match status" value="1"/>
</dbReference>
<dbReference type="Proteomes" id="UP000761411">
    <property type="component" value="Unassembled WGS sequence"/>
</dbReference>
<name>A0A944GVR5_9BACI</name>
<dbReference type="PANTHER" id="PTHR37310:SF1">
    <property type="entry name" value="CYTOPLASMIC PROTEIN"/>
    <property type="match status" value="1"/>
</dbReference>
<accession>A0A944GVR5</accession>
<keyword evidence="2" id="KW-1185">Reference proteome</keyword>
<protein>
    <submittedName>
        <fullName evidence="1">Four-helix bundle copper-binding protein</fullName>
    </submittedName>
</protein>
<dbReference type="AlphaFoldDB" id="A0A944GVR5"/>
<comment type="caution">
    <text evidence="1">The sequence shown here is derived from an EMBL/GenBank/DDBJ whole genome shotgun (WGS) entry which is preliminary data.</text>
</comment>
<dbReference type="Gene3D" id="1.20.1270.360">
    <property type="match status" value="1"/>
</dbReference>